<keyword evidence="2" id="KW-1185">Reference proteome</keyword>
<dbReference type="Pfam" id="PF09932">
    <property type="entry name" value="DUF2164"/>
    <property type="match status" value="1"/>
</dbReference>
<dbReference type="Proteomes" id="UP000037267">
    <property type="component" value="Unassembled WGS sequence"/>
</dbReference>
<dbReference type="STRING" id="1503.CLPU_3c01760"/>
<name>A0A0L0WD48_GOTPU</name>
<reference evidence="2" key="1">
    <citation type="submission" date="2015-07" db="EMBL/GenBank/DDBJ databases">
        <title>Draft genome sequence of the purine-degrading Gottschalkia purinilyticum DSM 1384 (formerly Clostridium purinilyticum).</title>
        <authorList>
            <person name="Poehlein A."/>
            <person name="Schiel-Bengelsdorf B."/>
            <person name="Bengelsdorf F.R."/>
            <person name="Daniel R."/>
            <person name="Duerre P."/>
        </authorList>
    </citation>
    <scope>NUCLEOTIDE SEQUENCE [LARGE SCALE GENOMIC DNA]</scope>
    <source>
        <strain evidence="2">DSM 1384</strain>
    </source>
</reference>
<evidence type="ECO:0000313" key="1">
    <source>
        <dbReference type="EMBL" id="KNF09398.1"/>
    </source>
</evidence>
<evidence type="ECO:0000313" key="2">
    <source>
        <dbReference type="Proteomes" id="UP000037267"/>
    </source>
</evidence>
<protein>
    <recommendedName>
        <fullName evidence="3">DUF2164 domain-containing protein</fullName>
    </recommendedName>
</protein>
<sequence length="78" mass="9112">MNNKINLSKEKRNHMVSLIQSYFQNERDEDIGELASSLILDFIIEELAPVFYNEGVADSYKYMTDKIEDLLGIQKLLR</sequence>
<organism evidence="1 2">
    <name type="scientific">Gottschalkia purinilytica</name>
    <name type="common">Clostridium purinilyticum</name>
    <dbReference type="NCBI Taxonomy" id="1503"/>
    <lineage>
        <taxon>Bacteria</taxon>
        <taxon>Bacillati</taxon>
        <taxon>Bacillota</taxon>
        <taxon>Tissierellia</taxon>
        <taxon>Tissierellales</taxon>
        <taxon>Gottschalkiaceae</taxon>
        <taxon>Gottschalkia</taxon>
    </lineage>
</organism>
<proteinExistence type="predicted"/>
<dbReference type="AlphaFoldDB" id="A0A0L0WD48"/>
<evidence type="ECO:0008006" key="3">
    <source>
        <dbReference type="Google" id="ProtNLM"/>
    </source>
</evidence>
<gene>
    <name evidence="1" type="ORF">CLPU_3c01760</name>
</gene>
<dbReference type="RefSeq" id="WP_235436098.1">
    <property type="nucleotide sequence ID" value="NZ_LGSS01000003.1"/>
</dbReference>
<dbReference type="InterPro" id="IPR018680">
    <property type="entry name" value="DUF2164"/>
</dbReference>
<dbReference type="EMBL" id="LGSS01000003">
    <property type="protein sequence ID" value="KNF09398.1"/>
    <property type="molecule type" value="Genomic_DNA"/>
</dbReference>
<accession>A0A0L0WD48</accession>
<comment type="caution">
    <text evidence="1">The sequence shown here is derived from an EMBL/GenBank/DDBJ whole genome shotgun (WGS) entry which is preliminary data.</text>
</comment>